<sequence>MLRYLNLTVFIIFETLASNAQSVNFYPEMVLGNRSTSYQHVIGFKINDTWSLNNVSLFDTEYTNDRNNIFFIRNTLSYKLNNHFKANAAFGVKNPGAFATLTSQYQYTVPEFKLSYAIGSTYQNGFTLEQTLSMNYTPSLTKNIQAYVNLFVVVNTNLKVLDRGIQQLRIGVKKKQLITGIALNLDQFIKAEKTLENFGLFIKYNF</sequence>
<accession>A0A8J3FIM9</accession>
<reference evidence="1" key="2">
    <citation type="submission" date="2020-09" db="EMBL/GenBank/DDBJ databases">
        <authorList>
            <person name="Sun Q."/>
            <person name="Ohkuma M."/>
        </authorList>
    </citation>
    <scope>NUCLEOTIDE SEQUENCE</scope>
    <source>
        <strain evidence="1">JCM 12862</strain>
    </source>
</reference>
<dbReference type="Proteomes" id="UP000612329">
    <property type="component" value="Unassembled WGS sequence"/>
</dbReference>
<reference evidence="1" key="1">
    <citation type="journal article" date="2014" name="Int. J. Syst. Evol. Microbiol.">
        <title>Complete genome sequence of Corynebacterium casei LMG S-19264T (=DSM 44701T), isolated from a smear-ripened cheese.</title>
        <authorList>
            <consortium name="US DOE Joint Genome Institute (JGI-PGF)"/>
            <person name="Walter F."/>
            <person name="Albersmeier A."/>
            <person name="Kalinowski J."/>
            <person name="Ruckert C."/>
        </authorList>
    </citation>
    <scope>NUCLEOTIDE SEQUENCE</scope>
    <source>
        <strain evidence="1">JCM 12862</strain>
    </source>
</reference>
<organism evidence="1 2">
    <name type="scientific">Yeosuana aromativorans</name>
    <dbReference type="NCBI Taxonomy" id="288019"/>
    <lineage>
        <taxon>Bacteria</taxon>
        <taxon>Pseudomonadati</taxon>
        <taxon>Bacteroidota</taxon>
        <taxon>Flavobacteriia</taxon>
        <taxon>Flavobacteriales</taxon>
        <taxon>Flavobacteriaceae</taxon>
        <taxon>Yeosuana</taxon>
    </lineage>
</organism>
<dbReference type="RefSeq" id="WP_188654835.1">
    <property type="nucleotide sequence ID" value="NZ_BMNR01000010.1"/>
</dbReference>
<protein>
    <submittedName>
        <fullName evidence="1">Uncharacterized protein</fullName>
    </submittedName>
</protein>
<gene>
    <name evidence="1" type="ORF">GCM10007962_30870</name>
</gene>
<evidence type="ECO:0000313" key="1">
    <source>
        <dbReference type="EMBL" id="GGK34251.1"/>
    </source>
</evidence>
<comment type="caution">
    <text evidence="1">The sequence shown here is derived from an EMBL/GenBank/DDBJ whole genome shotgun (WGS) entry which is preliminary data.</text>
</comment>
<keyword evidence="2" id="KW-1185">Reference proteome</keyword>
<name>A0A8J3FIM9_9FLAO</name>
<dbReference type="AlphaFoldDB" id="A0A8J3FIM9"/>
<dbReference type="EMBL" id="BMNR01000010">
    <property type="protein sequence ID" value="GGK34251.1"/>
    <property type="molecule type" value="Genomic_DNA"/>
</dbReference>
<proteinExistence type="predicted"/>
<evidence type="ECO:0000313" key="2">
    <source>
        <dbReference type="Proteomes" id="UP000612329"/>
    </source>
</evidence>